<evidence type="ECO:0000313" key="1">
    <source>
        <dbReference type="EMBL" id="MBK1828107.1"/>
    </source>
</evidence>
<gene>
    <name evidence="1" type="ORF">JIN81_13830</name>
</gene>
<comment type="caution">
    <text evidence="1">The sequence shown here is derived from an EMBL/GenBank/DDBJ whole genome shotgun (WGS) entry which is preliminary data.</text>
</comment>
<dbReference type="SUPFAM" id="SSF53474">
    <property type="entry name" value="alpha/beta-Hydrolases"/>
    <property type="match status" value="1"/>
</dbReference>
<sequence length="239" mass="26549">MKSLCAAALAILQASCAWIPRKTEAPVPMRVDEPPSTAKQLVVLLPGRLTTPQEIDREGFTELAKTAFPDARIVRPDLHIGYYRNRTAVDRLHEDIILPAQRDGISKVTLVGISMGGLGAMLYDLEKPGVADELILLSPFLGEPEVIEEIQTAGDLQRWQEEPESERDFSRAIWKRIREREAKGLSAAPIKLGCGLSDRLAPTSRLAERELPLRGGAVWQTGGHDWPTWRALFRELNGI</sequence>
<name>A0A934VGJ9_9BACT</name>
<accession>A0A934VGJ9</accession>
<dbReference type="InterPro" id="IPR000801">
    <property type="entry name" value="Esterase-like"/>
</dbReference>
<dbReference type="RefSeq" id="WP_200280832.1">
    <property type="nucleotide sequence ID" value="NZ_JAENII010000011.1"/>
</dbReference>
<dbReference type="Gene3D" id="3.40.50.1820">
    <property type="entry name" value="alpha/beta hydrolase"/>
    <property type="match status" value="1"/>
</dbReference>
<reference evidence="1" key="1">
    <citation type="submission" date="2021-01" db="EMBL/GenBank/DDBJ databases">
        <title>Modified the classification status of verrucomicrobia.</title>
        <authorList>
            <person name="Feng X."/>
        </authorList>
    </citation>
    <scope>NUCLEOTIDE SEQUENCE</scope>
    <source>
        <strain evidence="1">KCTC 22201</strain>
    </source>
</reference>
<dbReference type="InterPro" id="IPR029058">
    <property type="entry name" value="AB_hydrolase_fold"/>
</dbReference>
<keyword evidence="2" id="KW-1185">Reference proteome</keyword>
<dbReference type="Pfam" id="PF00756">
    <property type="entry name" value="Esterase"/>
    <property type="match status" value="1"/>
</dbReference>
<evidence type="ECO:0000313" key="2">
    <source>
        <dbReference type="Proteomes" id="UP000658278"/>
    </source>
</evidence>
<protein>
    <recommendedName>
        <fullName evidence="3">Alpha/beta hydrolase</fullName>
    </recommendedName>
</protein>
<dbReference type="AlphaFoldDB" id="A0A934VGJ9"/>
<organism evidence="1 2">
    <name type="scientific">Haloferula rosea</name>
    <dbReference type="NCBI Taxonomy" id="490093"/>
    <lineage>
        <taxon>Bacteria</taxon>
        <taxon>Pseudomonadati</taxon>
        <taxon>Verrucomicrobiota</taxon>
        <taxon>Verrucomicrobiia</taxon>
        <taxon>Verrucomicrobiales</taxon>
        <taxon>Verrucomicrobiaceae</taxon>
        <taxon>Haloferula</taxon>
    </lineage>
</organism>
<evidence type="ECO:0008006" key="3">
    <source>
        <dbReference type="Google" id="ProtNLM"/>
    </source>
</evidence>
<proteinExistence type="predicted"/>
<dbReference type="Proteomes" id="UP000658278">
    <property type="component" value="Unassembled WGS sequence"/>
</dbReference>
<dbReference type="EMBL" id="JAENII010000011">
    <property type="protein sequence ID" value="MBK1828107.1"/>
    <property type="molecule type" value="Genomic_DNA"/>
</dbReference>